<protein>
    <recommendedName>
        <fullName evidence="4">Lipoprotein</fullName>
    </recommendedName>
</protein>
<reference evidence="3" key="1">
    <citation type="submission" date="2015-07" db="EMBL/GenBank/DDBJ databases">
        <title>Genome sequencing project for genomic taxonomy and phylogenomics of Bacillus-like bacteria.</title>
        <authorList>
            <person name="Liu B."/>
            <person name="Wang J."/>
            <person name="Zhu Y."/>
            <person name="Liu G."/>
            <person name="Chen Q."/>
            <person name="Chen Z."/>
            <person name="Lan J."/>
            <person name="Che J."/>
            <person name="Ge C."/>
            <person name="Shi H."/>
            <person name="Pan Z."/>
            <person name="Liu X."/>
        </authorList>
    </citation>
    <scope>NUCLEOTIDE SEQUENCE [LARGE SCALE GENOMIC DNA]</scope>
    <source>
        <strain evidence="3">FJAT-27997</strain>
    </source>
</reference>
<gene>
    <name evidence="2" type="ORF">AC625_13795</name>
</gene>
<evidence type="ECO:0000313" key="2">
    <source>
        <dbReference type="EMBL" id="KMY50440.1"/>
    </source>
</evidence>
<evidence type="ECO:0000313" key="3">
    <source>
        <dbReference type="Proteomes" id="UP000037146"/>
    </source>
</evidence>
<comment type="caution">
    <text evidence="2">The sequence shown here is derived from an EMBL/GenBank/DDBJ whole genome shotgun (WGS) entry which is preliminary data.</text>
</comment>
<dbReference type="Proteomes" id="UP000037146">
    <property type="component" value="Unassembled WGS sequence"/>
</dbReference>
<keyword evidence="3" id="KW-1185">Reference proteome</keyword>
<feature type="coiled-coil region" evidence="1">
    <location>
        <begin position="35"/>
        <end position="62"/>
    </location>
</feature>
<dbReference type="RefSeq" id="WP_049681793.1">
    <property type="nucleotide sequence ID" value="NZ_LFZW01000001.1"/>
</dbReference>
<evidence type="ECO:0008006" key="4">
    <source>
        <dbReference type="Google" id="ProtNLM"/>
    </source>
</evidence>
<accession>A0A0K9GUV7</accession>
<proteinExistence type="predicted"/>
<sequence length="175" mass="19754">MSRSLILVGICSSIILLGSCSFFSVHNTDEDKFLEMAIIDENLQLKSKVAELEEQIIMLEKNQQTAFGINDDVFLFIKAIETKDLVELKNRVAVNVSIESTGITFDNGNSLRYGFSKSKDCIDYMKLKDHEINFDKGTFVYEVFSVGNKTEAKHISVEVVQQENGWKINNVTGEI</sequence>
<dbReference type="PROSITE" id="PS51257">
    <property type="entry name" value="PROKAR_LIPOPROTEIN"/>
    <property type="match status" value="1"/>
</dbReference>
<dbReference type="OrthoDB" id="2880481at2"/>
<name>A0A0K9GUV7_9BACI</name>
<evidence type="ECO:0000256" key="1">
    <source>
        <dbReference type="SAM" id="Coils"/>
    </source>
</evidence>
<dbReference type="PATRIC" id="fig|1679170.3.peg.3148"/>
<organism evidence="2 3">
    <name type="scientific">Peribacillus loiseleuriae</name>
    <dbReference type="NCBI Taxonomy" id="1679170"/>
    <lineage>
        <taxon>Bacteria</taxon>
        <taxon>Bacillati</taxon>
        <taxon>Bacillota</taxon>
        <taxon>Bacilli</taxon>
        <taxon>Bacillales</taxon>
        <taxon>Bacillaceae</taxon>
        <taxon>Peribacillus</taxon>
    </lineage>
</organism>
<dbReference type="EMBL" id="LFZW01000001">
    <property type="protein sequence ID" value="KMY50440.1"/>
    <property type="molecule type" value="Genomic_DNA"/>
</dbReference>
<dbReference type="AlphaFoldDB" id="A0A0K9GUV7"/>
<keyword evidence="1" id="KW-0175">Coiled coil</keyword>